<name>A0A016T5Q3_9BILA</name>
<proteinExistence type="predicted"/>
<organism evidence="2 3">
    <name type="scientific">Ancylostoma ceylanicum</name>
    <dbReference type="NCBI Taxonomy" id="53326"/>
    <lineage>
        <taxon>Eukaryota</taxon>
        <taxon>Metazoa</taxon>
        <taxon>Ecdysozoa</taxon>
        <taxon>Nematoda</taxon>
        <taxon>Chromadorea</taxon>
        <taxon>Rhabditida</taxon>
        <taxon>Rhabditina</taxon>
        <taxon>Rhabditomorpha</taxon>
        <taxon>Strongyloidea</taxon>
        <taxon>Ancylostomatidae</taxon>
        <taxon>Ancylostomatinae</taxon>
        <taxon>Ancylostoma</taxon>
    </lineage>
</organism>
<dbReference type="EMBL" id="JARK01001471">
    <property type="protein sequence ID" value="EYB97961.1"/>
    <property type="molecule type" value="Genomic_DNA"/>
</dbReference>
<reference evidence="3" key="1">
    <citation type="journal article" date="2015" name="Nat. Genet.">
        <title>The genome and transcriptome of the zoonotic hookworm Ancylostoma ceylanicum identify infection-specific gene families.</title>
        <authorList>
            <person name="Schwarz E.M."/>
            <person name="Hu Y."/>
            <person name="Antoshechkin I."/>
            <person name="Miller M.M."/>
            <person name="Sternberg P.W."/>
            <person name="Aroian R.V."/>
        </authorList>
    </citation>
    <scope>NUCLEOTIDE SEQUENCE</scope>
    <source>
        <strain evidence="3">HY135</strain>
    </source>
</reference>
<comment type="caution">
    <text evidence="2">The sequence shown here is derived from an EMBL/GenBank/DDBJ whole genome shotgun (WGS) entry which is preliminary data.</text>
</comment>
<evidence type="ECO:0000313" key="3">
    <source>
        <dbReference type="Proteomes" id="UP000024635"/>
    </source>
</evidence>
<gene>
    <name evidence="2" type="primary">Acey_s0135.g1917</name>
    <name evidence="2" type="ORF">Y032_0135g1917</name>
</gene>
<dbReference type="AlphaFoldDB" id="A0A016T5Q3"/>
<protein>
    <submittedName>
        <fullName evidence="2">Uncharacterized protein</fullName>
    </submittedName>
</protein>
<evidence type="ECO:0000313" key="2">
    <source>
        <dbReference type="EMBL" id="EYB97961.1"/>
    </source>
</evidence>
<feature type="region of interest" description="Disordered" evidence="1">
    <location>
        <begin position="28"/>
        <end position="49"/>
    </location>
</feature>
<sequence>MRWLHDAVLGLMAKIFFLQKDSVDCASLPSSRNDSFSSEGASTGFASTRNLSLTNPSAHSVARKNTTSFLYGMAVSYDQRQAVSRNRSET</sequence>
<keyword evidence="3" id="KW-1185">Reference proteome</keyword>
<dbReference type="Proteomes" id="UP000024635">
    <property type="component" value="Unassembled WGS sequence"/>
</dbReference>
<accession>A0A016T5Q3</accession>
<evidence type="ECO:0000256" key="1">
    <source>
        <dbReference type="SAM" id="MobiDB-lite"/>
    </source>
</evidence>